<name>A0AAD7EYQ3_9AGAR</name>
<dbReference type="EMBL" id="JARIHO010000007">
    <property type="protein sequence ID" value="KAJ7358480.1"/>
    <property type="molecule type" value="Genomic_DNA"/>
</dbReference>
<evidence type="ECO:0000313" key="1">
    <source>
        <dbReference type="EMBL" id="KAJ7358480.1"/>
    </source>
</evidence>
<organism evidence="1 2">
    <name type="scientific">Mycena albidolilacea</name>
    <dbReference type="NCBI Taxonomy" id="1033008"/>
    <lineage>
        <taxon>Eukaryota</taxon>
        <taxon>Fungi</taxon>
        <taxon>Dikarya</taxon>
        <taxon>Basidiomycota</taxon>
        <taxon>Agaricomycotina</taxon>
        <taxon>Agaricomycetes</taxon>
        <taxon>Agaricomycetidae</taxon>
        <taxon>Agaricales</taxon>
        <taxon>Marasmiineae</taxon>
        <taxon>Mycenaceae</taxon>
        <taxon>Mycena</taxon>
    </lineage>
</organism>
<gene>
    <name evidence="1" type="ORF">DFH08DRAFT_802300</name>
</gene>
<proteinExistence type="predicted"/>
<sequence length="101" mass="11270">MPAILYSFFAFTTALVLVSLLQRRELTFWLAKVACARAKWLVQGGGVDLGGITRPRPAEWLASHFVGLASHSAGLASAKIKMWLAHLGRRTSPQWPIYYDR</sequence>
<accession>A0AAD7EYQ3</accession>
<comment type="caution">
    <text evidence="1">The sequence shown here is derived from an EMBL/GenBank/DDBJ whole genome shotgun (WGS) entry which is preliminary data.</text>
</comment>
<dbReference type="Proteomes" id="UP001218218">
    <property type="component" value="Unassembled WGS sequence"/>
</dbReference>
<protein>
    <submittedName>
        <fullName evidence="1">Uncharacterized protein</fullName>
    </submittedName>
</protein>
<evidence type="ECO:0000313" key="2">
    <source>
        <dbReference type="Proteomes" id="UP001218218"/>
    </source>
</evidence>
<dbReference type="AlphaFoldDB" id="A0AAD7EYQ3"/>
<reference evidence="1" key="1">
    <citation type="submission" date="2023-03" db="EMBL/GenBank/DDBJ databases">
        <title>Massive genome expansion in bonnet fungi (Mycena s.s.) driven by repeated elements and novel gene families across ecological guilds.</title>
        <authorList>
            <consortium name="Lawrence Berkeley National Laboratory"/>
            <person name="Harder C.B."/>
            <person name="Miyauchi S."/>
            <person name="Viragh M."/>
            <person name="Kuo A."/>
            <person name="Thoen E."/>
            <person name="Andreopoulos B."/>
            <person name="Lu D."/>
            <person name="Skrede I."/>
            <person name="Drula E."/>
            <person name="Henrissat B."/>
            <person name="Morin E."/>
            <person name="Kohler A."/>
            <person name="Barry K."/>
            <person name="LaButti K."/>
            <person name="Morin E."/>
            <person name="Salamov A."/>
            <person name="Lipzen A."/>
            <person name="Mereny Z."/>
            <person name="Hegedus B."/>
            <person name="Baldrian P."/>
            <person name="Stursova M."/>
            <person name="Weitz H."/>
            <person name="Taylor A."/>
            <person name="Grigoriev I.V."/>
            <person name="Nagy L.G."/>
            <person name="Martin F."/>
            <person name="Kauserud H."/>
        </authorList>
    </citation>
    <scope>NUCLEOTIDE SEQUENCE</scope>
    <source>
        <strain evidence="1">CBHHK002</strain>
    </source>
</reference>
<keyword evidence="2" id="KW-1185">Reference proteome</keyword>